<dbReference type="InterPro" id="IPR013783">
    <property type="entry name" value="Ig-like_fold"/>
</dbReference>
<evidence type="ECO:0000256" key="6">
    <source>
        <dbReference type="ARBA" id="ARBA00038352"/>
    </source>
</evidence>
<feature type="region of interest" description="Disordered" evidence="7">
    <location>
        <begin position="54"/>
        <end position="84"/>
    </location>
</feature>
<evidence type="ECO:0000259" key="9">
    <source>
        <dbReference type="PROSITE" id="PS50853"/>
    </source>
</evidence>
<keyword evidence="4" id="KW-0514">Muscle protein</keyword>
<dbReference type="Pfam" id="PF00041">
    <property type="entry name" value="fn3"/>
    <property type="match status" value="1"/>
</dbReference>
<dbReference type="FunFam" id="2.60.40.10:FF:000557">
    <property type="entry name" value="Myosin binding protein Ha"/>
    <property type="match status" value="1"/>
</dbReference>
<dbReference type="InterPro" id="IPR003598">
    <property type="entry name" value="Ig_sub2"/>
</dbReference>
<feature type="region of interest" description="Disordered" evidence="7">
    <location>
        <begin position="150"/>
        <end position="192"/>
    </location>
</feature>
<dbReference type="SMART" id="SM00408">
    <property type="entry name" value="IGc2"/>
    <property type="match status" value="1"/>
</dbReference>
<sequence length="399" mass="42776">MVAKFRLAPAFALTLLHDLANVSNPLRALGTPSLTTIPELKHRVSLMPFDKKSGKEIKGENKAQGGRSTAQITREEESPIEKDAHGREAGALHAVHFPSLGVGARERPAPDGDPADGAEPGSGGQVLPACGCSELCGGWPTSCVRTACPHPEDHRGPQDPSPPPPSSDLHPPGGRASQPANPLPEKPGPPSSIRLLDVWGCNAALEWTPPQDMGNTELLGYTVQKADKKTGQWFTVLERYHPTTCTISDLIVGNAYSFRVFSENQCGLSTSAATTKELARIQKADIAAKTKGFVERDFSEAPSFTQPLADHTSTPGYSTQLFCSVRASPKPKIIWMKNKMNIQGDPKYRALSEQGICTLEIRKPSPFDSGVYTCKAVNVLGEASVDCRLEVKGKASATH</sequence>
<keyword evidence="3" id="KW-0130">Cell adhesion</keyword>
<feature type="domain" description="Ig-like" evidence="8">
    <location>
        <begin position="302"/>
        <end position="386"/>
    </location>
</feature>
<dbReference type="PROSITE" id="PS50835">
    <property type="entry name" value="IG_LIKE"/>
    <property type="match status" value="1"/>
</dbReference>
<accession>A0A452TGL7</accession>
<dbReference type="GO" id="GO:0007155">
    <property type="term" value="P:cell adhesion"/>
    <property type="evidence" value="ECO:0007669"/>
    <property type="project" value="UniProtKB-KW"/>
</dbReference>
<evidence type="ECO:0000259" key="8">
    <source>
        <dbReference type="PROSITE" id="PS50835"/>
    </source>
</evidence>
<proteinExistence type="inferred from homology"/>
<dbReference type="Gene3D" id="2.60.40.10">
    <property type="entry name" value="Immunoglobulins"/>
    <property type="match status" value="2"/>
</dbReference>
<dbReference type="InterPro" id="IPR003961">
    <property type="entry name" value="FN3_dom"/>
</dbReference>
<organism evidence="10">
    <name type="scientific">Ursus maritimus</name>
    <name type="common">Polar bear</name>
    <name type="synonym">Thalarctos maritimus</name>
    <dbReference type="NCBI Taxonomy" id="29073"/>
    <lineage>
        <taxon>Eukaryota</taxon>
        <taxon>Metazoa</taxon>
        <taxon>Chordata</taxon>
        <taxon>Craniata</taxon>
        <taxon>Vertebrata</taxon>
        <taxon>Euteleostomi</taxon>
        <taxon>Mammalia</taxon>
        <taxon>Eutheria</taxon>
        <taxon>Laurasiatheria</taxon>
        <taxon>Carnivora</taxon>
        <taxon>Caniformia</taxon>
        <taxon>Ursidae</taxon>
        <taxon>Ursus</taxon>
    </lineage>
</organism>
<dbReference type="AlphaFoldDB" id="A0A452TGL7"/>
<feature type="compositionally biased region" description="Basic and acidic residues" evidence="7">
    <location>
        <begin position="73"/>
        <end position="84"/>
    </location>
</feature>
<feature type="region of interest" description="Disordered" evidence="7">
    <location>
        <begin position="102"/>
        <end position="122"/>
    </location>
</feature>
<dbReference type="PROSITE" id="PS50853">
    <property type="entry name" value="FN3"/>
    <property type="match status" value="1"/>
</dbReference>
<keyword evidence="5" id="KW-0393">Immunoglobulin domain</keyword>
<dbReference type="PRINTS" id="PR00014">
    <property type="entry name" value="FNTYPEIII"/>
</dbReference>
<comment type="similarity">
    <text evidence="6">Belongs to the immunoglobulin superfamily. MyBP family.</text>
</comment>
<name>A0A452TGL7_URSMA</name>
<dbReference type="InterPro" id="IPR036116">
    <property type="entry name" value="FN3_sf"/>
</dbReference>
<evidence type="ECO:0000256" key="5">
    <source>
        <dbReference type="ARBA" id="ARBA00023319"/>
    </source>
</evidence>
<dbReference type="GeneTree" id="ENSGT00940000158040"/>
<keyword evidence="1" id="KW-0787">Thick filament</keyword>
<dbReference type="InterPro" id="IPR050964">
    <property type="entry name" value="Striated_Muscle_Regulatory"/>
</dbReference>
<dbReference type="PANTHER" id="PTHR13817:SF49">
    <property type="entry name" value="MYOSIN-BINDING PROTEIN H"/>
    <property type="match status" value="1"/>
</dbReference>
<evidence type="ECO:0000313" key="10">
    <source>
        <dbReference type="Ensembl" id="ENSUMAP00000007063"/>
    </source>
</evidence>
<keyword evidence="2" id="KW-0677">Repeat</keyword>
<feature type="domain" description="Fibronectin type-III" evidence="9">
    <location>
        <begin position="189"/>
        <end position="284"/>
    </location>
</feature>
<dbReference type="CDD" id="cd00063">
    <property type="entry name" value="FN3"/>
    <property type="match status" value="1"/>
</dbReference>
<dbReference type="OMA" id="QHEHTGR"/>
<dbReference type="GO" id="GO:0045214">
    <property type="term" value="P:sarcomere organization"/>
    <property type="evidence" value="ECO:0007669"/>
    <property type="project" value="TreeGrafter"/>
</dbReference>
<evidence type="ECO:0000256" key="3">
    <source>
        <dbReference type="ARBA" id="ARBA00022889"/>
    </source>
</evidence>
<dbReference type="Pfam" id="PF07679">
    <property type="entry name" value="I-set"/>
    <property type="match status" value="1"/>
</dbReference>
<feature type="compositionally biased region" description="Pro residues" evidence="7">
    <location>
        <begin position="181"/>
        <end position="190"/>
    </location>
</feature>
<dbReference type="SUPFAM" id="SSF48726">
    <property type="entry name" value="Immunoglobulin"/>
    <property type="match status" value="1"/>
</dbReference>
<dbReference type="Ensembl" id="ENSUMAT00000008478.1">
    <property type="protein sequence ID" value="ENSUMAP00000007063.1"/>
    <property type="gene ID" value="ENSUMAG00000005491.1"/>
</dbReference>
<dbReference type="FunFam" id="2.60.40.10:FF:000062">
    <property type="entry name" value="Myosin-binding protein C, slow type"/>
    <property type="match status" value="1"/>
</dbReference>
<evidence type="ECO:0000256" key="1">
    <source>
        <dbReference type="ARBA" id="ARBA00022433"/>
    </source>
</evidence>
<dbReference type="SMART" id="SM00060">
    <property type="entry name" value="FN3"/>
    <property type="match status" value="1"/>
</dbReference>
<dbReference type="PANTHER" id="PTHR13817">
    <property type="entry name" value="TITIN"/>
    <property type="match status" value="1"/>
</dbReference>
<dbReference type="SMART" id="SM00409">
    <property type="entry name" value="IG"/>
    <property type="match status" value="1"/>
</dbReference>
<evidence type="ECO:0000256" key="7">
    <source>
        <dbReference type="SAM" id="MobiDB-lite"/>
    </source>
</evidence>
<dbReference type="SUPFAM" id="SSF49265">
    <property type="entry name" value="Fibronectin type III"/>
    <property type="match status" value="1"/>
</dbReference>
<dbReference type="InterPro" id="IPR013098">
    <property type="entry name" value="Ig_I-set"/>
</dbReference>
<evidence type="ECO:0000256" key="4">
    <source>
        <dbReference type="ARBA" id="ARBA00023179"/>
    </source>
</evidence>
<dbReference type="InterPro" id="IPR007110">
    <property type="entry name" value="Ig-like_dom"/>
</dbReference>
<dbReference type="InterPro" id="IPR003599">
    <property type="entry name" value="Ig_sub"/>
</dbReference>
<protein>
    <submittedName>
        <fullName evidence="10">Myosin binding protein H</fullName>
    </submittedName>
</protein>
<dbReference type="GO" id="GO:0032982">
    <property type="term" value="C:myosin filament"/>
    <property type="evidence" value="ECO:0007669"/>
    <property type="project" value="UniProtKB-KW"/>
</dbReference>
<evidence type="ECO:0000256" key="2">
    <source>
        <dbReference type="ARBA" id="ARBA00022737"/>
    </source>
</evidence>
<reference evidence="10" key="1">
    <citation type="submission" date="2019-03" db="UniProtKB">
        <authorList>
            <consortium name="Ensembl"/>
        </authorList>
    </citation>
    <scope>IDENTIFICATION</scope>
</reference>
<dbReference type="GO" id="GO:0031430">
    <property type="term" value="C:M band"/>
    <property type="evidence" value="ECO:0007669"/>
    <property type="project" value="TreeGrafter"/>
</dbReference>
<gene>
    <name evidence="10" type="primary">MYBPH</name>
</gene>
<dbReference type="InterPro" id="IPR036179">
    <property type="entry name" value="Ig-like_dom_sf"/>
</dbReference>